<sequence>MALPPLRRLDDLLASAVARHLKVAVVMAGEPNTLEALRLAHEHGLAEGLLIGNGSQIRSMAEAVGLPPPAFSVIDEEDPRRATLLAGQAVARGEAHLIMKGRISTGALMAGLLQPEAAFRTGRRLSHVAVIESPGQDRWLAVTDGAVHIAPDLSQKVEILQNAVDLVQRLGAEEPRVAVLAALEQVNPEMPATLDAAALAKMGERGRFGPALVDGPLAADVALSREAAEVKHVRGPVAGEAQVLVAPCIETANVLIKGLQYFAGARWGGLVVGGRVPVVVASRADRRDTRLYSLALGCRVV</sequence>
<keyword evidence="3" id="KW-0012">Acyltransferase</keyword>
<name>A0A0K2SQP2_LIMPI</name>
<dbReference type="KEGG" id="lpil:LIP_3321"/>
<dbReference type="PANTHER" id="PTHR43356">
    <property type="entry name" value="PHOSPHATE ACETYLTRANSFERASE"/>
    <property type="match status" value="1"/>
</dbReference>
<keyword evidence="6" id="KW-1185">Reference proteome</keyword>
<dbReference type="EMBL" id="AP014924">
    <property type="protein sequence ID" value="BAS29134.1"/>
    <property type="molecule type" value="Genomic_DNA"/>
</dbReference>
<feature type="domain" description="Phosphate acetyl/butaryl transferase" evidence="4">
    <location>
        <begin position="81"/>
        <end position="295"/>
    </location>
</feature>
<dbReference type="PANTHER" id="PTHR43356:SF2">
    <property type="entry name" value="PHOSPHATE ACETYLTRANSFERASE"/>
    <property type="match status" value="1"/>
</dbReference>
<evidence type="ECO:0000256" key="2">
    <source>
        <dbReference type="ARBA" id="ARBA00022679"/>
    </source>
</evidence>
<gene>
    <name evidence="5" type="ORF">LIP_3321</name>
</gene>
<evidence type="ECO:0000256" key="1">
    <source>
        <dbReference type="ARBA" id="ARBA00005656"/>
    </source>
</evidence>
<accession>A0A0K2SQP2</accession>
<protein>
    <submittedName>
        <fullName evidence="5">Phosphate butyryltransferase</fullName>
    </submittedName>
</protein>
<evidence type="ECO:0000313" key="6">
    <source>
        <dbReference type="Proteomes" id="UP000065807"/>
    </source>
</evidence>
<dbReference type="Proteomes" id="UP000065807">
    <property type="component" value="Chromosome"/>
</dbReference>
<dbReference type="InterPro" id="IPR050500">
    <property type="entry name" value="Phos_Acetyltrans/Butyryltrans"/>
</dbReference>
<dbReference type="GO" id="GO:0016746">
    <property type="term" value="F:acyltransferase activity"/>
    <property type="evidence" value="ECO:0007669"/>
    <property type="project" value="UniProtKB-KW"/>
</dbReference>
<reference evidence="6" key="1">
    <citation type="submission" date="2015-07" db="EMBL/GenBank/DDBJ databases">
        <title>Complete genome sequence and phylogenetic analysis of Limnochorda pilosa.</title>
        <authorList>
            <person name="Watanabe M."/>
            <person name="Kojima H."/>
            <person name="Fukui M."/>
        </authorList>
    </citation>
    <scope>NUCLEOTIDE SEQUENCE [LARGE SCALE GENOMIC DNA]</scope>
    <source>
        <strain evidence="6">HC45</strain>
    </source>
</reference>
<comment type="similarity">
    <text evidence="1">Belongs to the phosphate acetyltransferase and butyryltransferase family.</text>
</comment>
<dbReference type="AlphaFoldDB" id="A0A0K2SQP2"/>
<dbReference type="Gene3D" id="3.40.718.10">
    <property type="entry name" value="Isopropylmalate Dehydrogenase"/>
    <property type="match status" value="1"/>
</dbReference>
<evidence type="ECO:0000259" key="4">
    <source>
        <dbReference type="Pfam" id="PF01515"/>
    </source>
</evidence>
<organism evidence="5 6">
    <name type="scientific">Limnochorda pilosa</name>
    <dbReference type="NCBI Taxonomy" id="1555112"/>
    <lineage>
        <taxon>Bacteria</taxon>
        <taxon>Bacillati</taxon>
        <taxon>Bacillota</taxon>
        <taxon>Limnochordia</taxon>
        <taxon>Limnochordales</taxon>
        <taxon>Limnochordaceae</taxon>
        <taxon>Limnochorda</taxon>
    </lineage>
</organism>
<dbReference type="InterPro" id="IPR002505">
    <property type="entry name" value="PTA_PTB"/>
</dbReference>
<dbReference type="InterPro" id="IPR012147">
    <property type="entry name" value="P_Ac_Bu_trans"/>
</dbReference>
<dbReference type="PIRSF" id="PIRSF000428">
    <property type="entry name" value="P_Ac_trans"/>
    <property type="match status" value="1"/>
</dbReference>
<dbReference type="STRING" id="1555112.LIP_3321"/>
<dbReference type="SUPFAM" id="SSF53659">
    <property type="entry name" value="Isocitrate/Isopropylmalate dehydrogenase-like"/>
    <property type="match status" value="1"/>
</dbReference>
<dbReference type="Pfam" id="PF01515">
    <property type="entry name" value="PTA_PTB"/>
    <property type="match status" value="1"/>
</dbReference>
<keyword evidence="2 5" id="KW-0808">Transferase</keyword>
<reference evidence="6" key="2">
    <citation type="journal article" date="2016" name="Int. J. Syst. Evol. Microbiol.">
        <title>Complete genome sequence and cell structure of Limnochorda pilosa, a Gram-negative spore-former within the phylum Firmicutes.</title>
        <authorList>
            <person name="Watanabe M."/>
            <person name="Kojima H."/>
            <person name="Fukui M."/>
        </authorList>
    </citation>
    <scope>NUCLEOTIDE SEQUENCE [LARGE SCALE GENOMIC DNA]</scope>
    <source>
        <strain evidence="6">HC45</strain>
    </source>
</reference>
<evidence type="ECO:0000313" key="5">
    <source>
        <dbReference type="EMBL" id="BAS29134.1"/>
    </source>
</evidence>
<proteinExistence type="inferred from homology"/>
<dbReference type="NCBIfam" id="NF006045">
    <property type="entry name" value="PRK08190.1"/>
    <property type="match status" value="1"/>
</dbReference>
<evidence type="ECO:0000256" key="3">
    <source>
        <dbReference type="ARBA" id="ARBA00023315"/>
    </source>
</evidence>